<feature type="transmembrane region" description="Helical" evidence="6">
    <location>
        <begin position="708"/>
        <end position="735"/>
    </location>
</feature>
<dbReference type="eggNOG" id="COG3127">
    <property type="taxonomic scope" value="Bacteria"/>
</dbReference>
<dbReference type="Pfam" id="PF02687">
    <property type="entry name" value="FtsX"/>
    <property type="match status" value="1"/>
</dbReference>
<keyword evidence="2" id="KW-1003">Cell membrane</keyword>
<reference evidence="8 9" key="1">
    <citation type="submission" date="2014-07" db="EMBL/GenBank/DDBJ databases">
        <authorList>
            <person name="Lee K."/>
            <person name="Lim J.Y."/>
            <person name="Hwang I."/>
        </authorList>
    </citation>
    <scope>NUCLEOTIDE SEQUENCE [LARGE SCALE GENOMIC DNA]</scope>
    <source>
        <strain evidence="8 9">KL28</strain>
    </source>
</reference>
<dbReference type="EMBL" id="CP009048">
    <property type="protein sequence ID" value="AIL60985.1"/>
    <property type="molecule type" value="Genomic_DNA"/>
</dbReference>
<keyword evidence="4 6" id="KW-1133">Transmembrane helix</keyword>
<gene>
    <name evidence="8" type="ORF">PSAKL28_17610</name>
</gene>
<comment type="subcellular location">
    <subcellularLocation>
        <location evidence="1">Cell membrane</location>
        <topology evidence="1">Multi-pass membrane protein</topology>
    </subcellularLocation>
</comment>
<feature type="transmembrane region" description="Helical" evidence="6">
    <location>
        <begin position="420"/>
        <end position="444"/>
    </location>
</feature>
<feature type="transmembrane region" description="Helical" evidence="6">
    <location>
        <begin position="767"/>
        <end position="790"/>
    </location>
</feature>
<feature type="domain" description="ABC3 transporter permease C-terminal" evidence="7">
    <location>
        <begin position="264"/>
        <end position="371"/>
    </location>
</feature>
<dbReference type="PANTHER" id="PTHR30287">
    <property type="entry name" value="MEMBRANE COMPONENT OF PREDICTED ABC SUPERFAMILY METABOLITE UPTAKE TRANSPORTER"/>
    <property type="match status" value="1"/>
</dbReference>
<dbReference type="OrthoDB" id="5292592at2"/>
<dbReference type="Proteomes" id="UP000028931">
    <property type="component" value="Chromosome"/>
</dbReference>
<feature type="transmembrane region" description="Helical" evidence="6">
    <location>
        <begin position="395"/>
        <end position="413"/>
    </location>
</feature>
<feature type="transmembrane region" description="Helical" evidence="6">
    <location>
        <begin position="352"/>
        <end position="375"/>
    </location>
</feature>
<evidence type="ECO:0000259" key="7">
    <source>
        <dbReference type="Pfam" id="PF02687"/>
    </source>
</evidence>
<proteinExistence type="predicted"/>
<sequence length="838" mass="89219">MARLPFFRLFALALRQLLRDARAGELRVLFFALLVAVAASTAIGYFGARLNGAMLLRATEFLGADLVLQGSSPARPEQIASGKSAGLLHAQVVEFSSVIATDNGIQLSSIKAADNAYPLRGELRSAAEPYASETSGSGPAPGEAWVEPRLLAALNLKIGDSIDVGMKTLRMSRVLTYEPDRAGNFYSLTPRVLINLADLDATGVVQPGSRVSYRDLWRGEPEALASYRDSISKELAPNQRLLDSRDGNRQIGGALGKAERYLNMASLVAVLLAGVAVALSASRFATRRFDASALLRCLGLSRRQALSLFCLQLAILGSLAALGGALLGWLAQLGLFKLLQGLMPAQIPPGGLAPALAGIATGMVALAGFALPPLAALGRVPPLRVLRRDLLPVPASSWLVYGAALLTLGLIMWRLSLDLLLTFALLGGGLVAAVLLGGLLLLGLRSLRRLLAGSPLAWRLGLGQLLRHPLAAAGQSLAFGLILLAMALIALLRAELLDTWQNQLPKDAPNYFALNILPDDKNTFAQRLNEFSAEAAPLYPVIPGRLTEINGQAVQQIVSKESTGDRAVQRDLSLTWAADLPQGNTLSEGQWWQASSGNGNGNGLPGVSVESELAQSLKLKLGDQLTFSIGGQQRQAVVSSLRTVNWDSFQPNFYMIFQPGTLQNLPTTYLTSFFLAAGHDQQVVALSRAFPAVTILQVDALLEQLRSILAQVTLAVEYVLLFVLAAGLAVLFAGLQATLDERIRQGALLRALGAGRSLLIKARRIEFGLLGAASGLLAAIGCELITLLLYRYAFDLSWSPHPWLLLLPVIGALLVGGAGVYGTRRALNASPLKVLREG</sequence>
<evidence type="ECO:0000256" key="6">
    <source>
        <dbReference type="SAM" id="Phobius"/>
    </source>
</evidence>
<evidence type="ECO:0000256" key="2">
    <source>
        <dbReference type="ARBA" id="ARBA00022475"/>
    </source>
</evidence>
<evidence type="ECO:0000256" key="1">
    <source>
        <dbReference type="ARBA" id="ARBA00004651"/>
    </source>
</evidence>
<evidence type="ECO:0000313" key="9">
    <source>
        <dbReference type="Proteomes" id="UP000028931"/>
    </source>
</evidence>
<organism evidence="8 9">
    <name type="scientific">Pseudomonas alkylphenolica</name>
    <dbReference type="NCBI Taxonomy" id="237609"/>
    <lineage>
        <taxon>Bacteria</taxon>
        <taxon>Pseudomonadati</taxon>
        <taxon>Pseudomonadota</taxon>
        <taxon>Gammaproteobacteria</taxon>
        <taxon>Pseudomonadales</taxon>
        <taxon>Pseudomonadaceae</taxon>
        <taxon>Pseudomonas</taxon>
    </lineage>
</organism>
<accession>A0A077F974</accession>
<feature type="transmembrane region" description="Helical" evidence="6">
    <location>
        <begin position="470"/>
        <end position="492"/>
    </location>
</feature>
<evidence type="ECO:0000256" key="3">
    <source>
        <dbReference type="ARBA" id="ARBA00022692"/>
    </source>
</evidence>
<feature type="transmembrane region" description="Helical" evidence="6">
    <location>
        <begin position="802"/>
        <end position="823"/>
    </location>
</feature>
<keyword evidence="5 6" id="KW-0472">Membrane</keyword>
<evidence type="ECO:0000256" key="5">
    <source>
        <dbReference type="ARBA" id="ARBA00023136"/>
    </source>
</evidence>
<name>A0A077F974_9PSED</name>
<dbReference type="HOGENOM" id="CLU_009475_2_0_6"/>
<protein>
    <submittedName>
        <fullName evidence="8">ABC transporter permease</fullName>
    </submittedName>
</protein>
<dbReference type="RefSeq" id="WP_038609170.1">
    <property type="nucleotide sequence ID" value="NZ_CP009048.1"/>
</dbReference>
<dbReference type="AlphaFoldDB" id="A0A077F974"/>
<evidence type="ECO:0000256" key="4">
    <source>
        <dbReference type="ARBA" id="ARBA00022989"/>
    </source>
</evidence>
<feature type="transmembrane region" description="Helical" evidence="6">
    <location>
        <begin position="305"/>
        <end position="331"/>
    </location>
</feature>
<feature type="transmembrane region" description="Helical" evidence="6">
    <location>
        <begin position="261"/>
        <end position="285"/>
    </location>
</feature>
<keyword evidence="3 6" id="KW-0812">Transmembrane</keyword>
<evidence type="ECO:0000313" key="8">
    <source>
        <dbReference type="EMBL" id="AIL60985.1"/>
    </source>
</evidence>
<dbReference type="GO" id="GO:0005886">
    <property type="term" value="C:plasma membrane"/>
    <property type="evidence" value="ECO:0007669"/>
    <property type="project" value="UniProtKB-SubCell"/>
</dbReference>
<dbReference type="KEGG" id="palk:PSAKL28_17610"/>
<dbReference type="PANTHER" id="PTHR30287:SF1">
    <property type="entry name" value="INNER MEMBRANE PROTEIN"/>
    <property type="match status" value="1"/>
</dbReference>
<dbReference type="InterPro" id="IPR003838">
    <property type="entry name" value="ABC3_permease_C"/>
</dbReference>
<feature type="transmembrane region" description="Helical" evidence="6">
    <location>
        <begin position="29"/>
        <end position="48"/>
    </location>
</feature>
<dbReference type="InterPro" id="IPR038766">
    <property type="entry name" value="Membrane_comp_ABC_pdt"/>
</dbReference>